<evidence type="ECO:0000256" key="7">
    <source>
        <dbReference type="ARBA" id="ARBA00023240"/>
    </source>
</evidence>
<evidence type="ECO:0000256" key="2">
    <source>
        <dbReference type="ARBA" id="ARBA00022656"/>
    </source>
</evidence>
<evidence type="ECO:0000256" key="4">
    <source>
        <dbReference type="ARBA" id="ARBA00022801"/>
    </source>
</evidence>
<dbReference type="SUPFAM" id="SSF50494">
    <property type="entry name" value="Trypsin-like serine proteases"/>
    <property type="match status" value="1"/>
</dbReference>
<dbReference type="InterPro" id="IPR018114">
    <property type="entry name" value="TRYPSIN_HIS"/>
</dbReference>
<protein>
    <submittedName>
        <fullName evidence="12">Jg1351 protein</fullName>
    </submittedName>
</protein>
<dbReference type="InterPro" id="IPR001314">
    <property type="entry name" value="Peptidase_S1A"/>
</dbReference>
<evidence type="ECO:0000313" key="12">
    <source>
        <dbReference type="EMBL" id="CAH2244696.1"/>
    </source>
</evidence>
<dbReference type="OrthoDB" id="5565075at2759"/>
<dbReference type="Pfam" id="PF00089">
    <property type="entry name" value="Trypsin"/>
    <property type="match status" value="1"/>
</dbReference>
<dbReference type="Gene3D" id="2.40.10.10">
    <property type="entry name" value="Trypsin-like serine proteases"/>
    <property type="match status" value="1"/>
</dbReference>
<dbReference type="GO" id="GO:0005576">
    <property type="term" value="C:extracellular region"/>
    <property type="evidence" value="ECO:0007669"/>
    <property type="project" value="UniProtKB-SubCell"/>
</dbReference>
<keyword evidence="4 10" id="KW-0378">Hydrolase</keyword>
<keyword evidence="7" id="KW-1199">Hemostasis impairing toxin</keyword>
<evidence type="ECO:0000313" key="13">
    <source>
        <dbReference type="Proteomes" id="UP000838756"/>
    </source>
</evidence>
<dbReference type="InterPro" id="IPR043504">
    <property type="entry name" value="Peptidase_S1_PA_chymotrypsin"/>
</dbReference>
<proteinExistence type="predicted"/>
<dbReference type="InterPro" id="IPR001254">
    <property type="entry name" value="Trypsin_dom"/>
</dbReference>
<comment type="function">
    <text evidence="8">Fibrinolytic activity; shows preferential cleavage of Arg-Gly bonds in all three fibrinogen chains. Contact with the caterpillars causes severe bleeding, due the anticoagulant effect of the protein.</text>
</comment>
<reference evidence="12" key="1">
    <citation type="submission" date="2022-03" db="EMBL/GenBank/DDBJ databases">
        <authorList>
            <person name="Lindestad O."/>
        </authorList>
    </citation>
    <scope>NUCLEOTIDE SEQUENCE</scope>
</reference>
<dbReference type="GO" id="GO:0006508">
    <property type="term" value="P:proteolysis"/>
    <property type="evidence" value="ECO:0007669"/>
    <property type="project" value="UniProtKB-KW"/>
</dbReference>
<dbReference type="PROSITE" id="PS50240">
    <property type="entry name" value="TRYPSIN_DOM"/>
    <property type="match status" value="1"/>
</dbReference>
<dbReference type="FunFam" id="2.40.10.10:FF:000068">
    <property type="entry name" value="transmembrane protease serine 2"/>
    <property type="match status" value="1"/>
</dbReference>
<sequence>MSEEGYITRIVGGKEVTSTTLYPYQAGIVITLATGQTSLCGGALISNTKVVTAAHCWWDGQTKAKQFTIVLGSVKIFTGGTRIITNDVTVHPNWNTKDITNDIAMVKISKVTYSSSIQAVSLPTTADANENFAGLQAVATGYGKTRDAQNGFPSTTSLHHINLNIISNTACQKSFDIPLHASHMCTNGAGKVGTCDGDSGGPLTVMRKNKRTLVGIVSFGLADACQSGYPSVYTRVTSFLTWIQSNLLTK</sequence>
<comment type="caution">
    <text evidence="12">The sequence shown here is derived from an EMBL/GenBank/DDBJ whole genome shotgun (WGS) entry which is preliminary data.</text>
</comment>
<evidence type="ECO:0000256" key="5">
    <source>
        <dbReference type="ARBA" id="ARBA00022825"/>
    </source>
</evidence>
<dbReference type="PANTHER" id="PTHR24260:SF134">
    <property type="entry name" value="AT07769P-RELATED"/>
    <property type="match status" value="1"/>
</dbReference>
<keyword evidence="6" id="KW-1015">Disulfide bond</keyword>
<comment type="subcellular location">
    <subcellularLocation>
        <location evidence="1">Secreted</location>
        <location evidence="1">Extracellular space</location>
    </subcellularLocation>
</comment>
<dbReference type="FunFam" id="2.40.10.10:FF:000036">
    <property type="entry name" value="Trypsin beta"/>
    <property type="match status" value="1"/>
</dbReference>
<dbReference type="InterPro" id="IPR051333">
    <property type="entry name" value="CLIP_Serine_Protease"/>
</dbReference>
<dbReference type="PROSITE" id="PS00134">
    <property type="entry name" value="TRYPSIN_HIS"/>
    <property type="match status" value="1"/>
</dbReference>
<keyword evidence="2" id="KW-0800">Toxin</keyword>
<dbReference type="Proteomes" id="UP000838756">
    <property type="component" value="Unassembled WGS sequence"/>
</dbReference>
<evidence type="ECO:0000256" key="6">
    <source>
        <dbReference type="ARBA" id="ARBA00023157"/>
    </source>
</evidence>
<name>A0A8S4S079_9NEOP</name>
<keyword evidence="5 10" id="KW-0720">Serine protease</keyword>
<evidence type="ECO:0000259" key="11">
    <source>
        <dbReference type="PROSITE" id="PS50240"/>
    </source>
</evidence>
<dbReference type="EMBL" id="CAKXAJ010025840">
    <property type="protein sequence ID" value="CAH2244696.1"/>
    <property type="molecule type" value="Genomic_DNA"/>
</dbReference>
<dbReference type="InterPro" id="IPR009003">
    <property type="entry name" value="Peptidase_S1_PA"/>
</dbReference>
<dbReference type="AlphaFoldDB" id="A0A8S4S079"/>
<dbReference type="GO" id="GO:0004252">
    <property type="term" value="F:serine-type endopeptidase activity"/>
    <property type="evidence" value="ECO:0007669"/>
    <property type="project" value="InterPro"/>
</dbReference>
<dbReference type="CDD" id="cd00190">
    <property type="entry name" value="Tryp_SPc"/>
    <property type="match status" value="1"/>
</dbReference>
<dbReference type="SMART" id="SM00020">
    <property type="entry name" value="Tryp_SPc"/>
    <property type="match status" value="1"/>
</dbReference>
<evidence type="ECO:0000256" key="8">
    <source>
        <dbReference type="ARBA" id="ARBA00055534"/>
    </source>
</evidence>
<evidence type="ECO:0000256" key="9">
    <source>
        <dbReference type="ARBA" id="ARBA00084094"/>
    </source>
</evidence>
<keyword evidence="3 10" id="KW-0645">Protease</keyword>
<accession>A0A8S4S079</accession>
<dbReference type="PRINTS" id="PR00722">
    <property type="entry name" value="CHYMOTRYPSIN"/>
</dbReference>
<evidence type="ECO:0000256" key="10">
    <source>
        <dbReference type="RuleBase" id="RU363034"/>
    </source>
</evidence>
<keyword evidence="13" id="KW-1185">Reference proteome</keyword>
<dbReference type="GO" id="GO:0090729">
    <property type="term" value="F:toxin activity"/>
    <property type="evidence" value="ECO:0007669"/>
    <property type="project" value="UniProtKB-KW"/>
</dbReference>
<evidence type="ECO:0000256" key="1">
    <source>
        <dbReference type="ARBA" id="ARBA00004239"/>
    </source>
</evidence>
<gene>
    <name evidence="12" type="primary">jg1351</name>
    <name evidence="12" type="ORF">PAEG_LOCUS20611</name>
</gene>
<dbReference type="PANTHER" id="PTHR24260">
    <property type="match status" value="1"/>
</dbReference>
<evidence type="ECO:0000256" key="3">
    <source>
        <dbReference type="ARBA" id="ARBA00022670"/>
    </source>
</evidence>
<keyword evidence="9" id="KW-1205">Fibrinolytic toxin</keyword>
<dbReference type="PROSITE" id="PS00135">
    <property type="entry name" value="TRYPSIN_SER"/>
    <property type="match status" value="1"/>
</dbReference>
<dbReference type="InterPro" id="IPR033116">
    <property type="entry name" value="TRYPSIN_SER"/>
</dbReference>
<feature type="domain" description="Peptidase S1" evidence="11">
    <location>
        <begin position="10"/>
        <end position="248"/>
    </location>
</feature>
<organism evidence="12 13">
    <name type="scientific">Pararge aegeria aegeria</name>
    <dbReference type="NCBI Taxonomy" id="348720"/>
    <lineage>
        <taxon>Eukaryota</taxon>
        <taxon>Metazoa</taxon>
        <taxon>Ecdysozoa</taxon>
        <taxon>Arthropoda</taxon>
        <taxon>Hexapoda</taxon>
        <taxon>Insecta</taxon>
        <taxon>Pterygota</taxon>
        <taxon>Neoptera</taxon>
        <taxon>Endopterygota</taxon>
        <taxon>Lepidoptera</taxon>
        <taxon>Glossata</taxon>
        <taxon>Ditrysia</taxon>
        <taxon>Papilionoidea</taxon>
        <taxon>Nymphalidae</taxon>
        <taxon>Satyrinae</taxon>
        <taxon>Satyrini</taxon>
        <taxon>Parargina</taxon>
        <taxon>Pararge</taxon>
    </lineage>
</organism>